<dbReference type="GO" id="GO:0006335">
    <property type="term" value="P:DNA replication-dependent chromatin assembly"/>
    <property type="evidence" value="ECO:0007669"/>
    <property type="project" value="TreeGrafter"/>
</dbReference>
<dbReference type="PANTHER" id="PTHR15081">
    <property type="entry name" value="NUCLEAR AUTOANTIGENIC SPERM PROTEIN NASP -RELATED"/>
    <property type="match status" value="1"/>
</dbReference>
<name>A0A150G4Y6_GONPE</name>
<organism evidence="5 6">
    <name type="scientific">Gonium pectorale</name>
    <name type="common">Green alga</name>
    <dbReference type="NCBI Taxonomy" id="33097"/>
    <lineage>
        <taxon>Eukaryota</taxon>
        <taxon>Viridiplantae</taxon>
        <taxon>Chlorophyta</taxon>
        <taxon>core chlorophytes</taxon>
        <taxon>Chlorophyceae</taxon>
        <taxon>CS clade</taxon>
        <taxon>Chlamydomonadales</taxon>
        <taxon>Volvocaceae</taxon>
        <taxon>Gonium</taxon>
    </lineage>
</organism>
<feature type="compositionally biased region" description="Basic and acidic residues" evidence="3">
    <location>
        <begin position="13"/>
        <end position="36"/>
    </location>
</feature>
<gene>
    <name evidence="5" type="ORF">GPECTOR_61g837</name>
</gene>
<sequence>MAGEAPEAVPKGISKEELEQAEKNLQEGKKLIDDEPDRAVELLCSAVRAFEKQYGADAVECAPVYMYYGIALFEVARNSTDALGRTQTTVQQPAAAGTGQDGAGPSSEPGAAAEETKPEASAQEAAAKPSADPVPDAESGVPKEDPSGQGGQQDGEEGGASAEEGGQAGEGGEEGGEEGADGEEGEEGEGNDSDGVGSDDMKLAWEMIELSHVIYKKKDPENHEKLAEVHKALADIASEQERFDDAVELYKKSIEHMQAMQPPNKRRLAEVQYTLSVSLTYLEQPEEALKLTEAATASLSAAMAELEEKLAALPTDGSGGEAAEEEGRKLQATVDDLRSVMGELQHNCEGLRDTIKHNNSLKEALREAFMKASSLGGDPTGAVAATLSNAFSAPSKPASAAQPVSLGVVGRGTKRITLQPTAAAATQAQQPAEAGAAAAAAAPSATGKRTLGDMLNSGGPSPASEGDKAGTAGGEAGEAPAPRSEGKENAKKARTEEAV</sequence>
<feature type="compositionally biased region" description="Low complexity" evidence="3">
    <location>
        <begin position="103"/>
        <end position="131"/>
    </location>
</feature>
<dbReference type="Proteomes" id="UP000075714">
    <property type="component" value="Unassembled WGS sequence"/>
</dbReference>
<dbReference type="PANTHER" id="PTHR15081:SF1">
    <property type="entry name" value="NUCLEAR AUTOANTIGENIC SPERM PROTEIN"/>
    <property type="match status" value="1"/>
</dbReference>
<dbReference type="Gene3D" id="1.25.40.10">
    <property type="entry name" value="Tetratricopeptide repeat domain"/>
    <property type="match status" value="1"/>
</dbReference>
<dbReference type="InterPro" id="IPR019544">
    <property type="entry name" value="Tetratricopeptide_SHNi-TPR_dom"/>
</dbReference>
<evidence type="ECO:0000259" key="4">
    <source>
        <dbReference type="Pfam" id="PF10516"/>
    </source>
</evidence>
<dbReference type="Pfam" id="PF10516">
    <property type="entry name" value="SHNi-TPR"/>
    <property type="match status" value="1"/>
</dbReference>
<protein>
    <recommendedName>
        <fullName evidence="4">Tetratricopeptide SHNi-TPR domain-containing protein</fullName>
    </recommendedName>
</protein>
<dbReference type="AlphaFoldDB" id="A0A150G4Y6"/>
<dbReference type="OrthoDB" id="5587616at2759"/>
<feature type="domain" description="Tetratricopeptide SHNi-TPR" evidence="4">
    <location>
        <begin position="227"/>
        <end position="255"/>
    </location>
</feature>
<feature type="compositionally biased region" description="Acidic residues" evidence="3">
    <location>
        <begin position="171"/>
        <end position="192"/>
    </location>
</feature>
<dbReference type="EMBL" id="LSYV01000062">
    <property type="protein sequence ID" value="KXZ44884.1"/>
    <property type="molecule type" value="Genomic_DNA"/>
</dbReference>
<evidence type="ECO:0000313" key="6">
    <source>
        <dbReference type="Proteomes" id="UP000075714"/>
    </source>
</evidence>
<keyword evidence="2" id="KW-0802">TPR repeat</keyword>
<evidence type="ECO:0000256" key="2">
    <source>
        <dbReference type="ARBA" id="ARBA00022803"/>
    </source>
</evidence>
<feature type="compositionally biased region" description="Low complexity" evidence="3">
    <location>
        <begin position="435"/>
        <end position="446"/>
    </location>
</feature>
<dbReference type="STRING" id="33097.A0A150G4Y6"/>
<feature type="region of interest" description="Disordered" evidence="3">
    <location>
        <begin position="1"/>
        <end position="36"/>
    </location>
</feature>
<dbReference type="InterPro" id="IPR011990">
    <property type="entry name" value="TPR-like_helical_dom_sf"/>
</dbReference>
<reference evidence="6" key="1">
    <citation type="journal article" date="2016" name="Nat. Commun.">
        <title>The Gonium pectorale genome demonstrates co-option of cell cycle regulation during the evolution of multicellularity.</title>
        <authorList>
            <person name="Hanschen E.R."/>
            <person name="Marriage T.N."/>
            <person name="Ferris P.J."/>
            <person name="Hamaji T."/>
            <person name="Toyoda A."/>
            <person name="Fujiyama A."/>
            <person name="Neme R."/>
            <person name="Noguchi H."/>
            <person name="Minakuchi Y."/>
            <person name="Suzuki M."/>
            <person name="Kawai-Toyooka H."/>
            <person name="Smith D.R."/>
            <person name="Sparks H."/>
            <person name="Anderson J."/>
            <person name="Bakaric R."/>
            <person name="Luria V."/>
            <person name="Karger A."/>
            <person name="Kirschner M.W."/>
            <person name="Durand P.M."/>
            <person name="Michod R.E."/>
            <person name="Nozaki H."/>
            <person name="Olson B.J."/>
        </authorList>
    </citation>
    <scope>NUCLEOTIDE SEQUENCE [LARGE SCALE GENOMIC DNA]</scope>
    <source>
        <strain evidence="6">NIES-2863</strain>
    </source>
</reference>
<dbReference type="GO" id="GO:0042393">
    <property type="term" value="F:histone binding"/>
    <property type="evidence" value="ECO:0007669"/>
    <property type="project" value="TreeGrafter"/>
</dbReference>
<dbReference type="InterPro" id="IPR051730">
    <property type="entry name" value="NASP-like"/>
</dbReference>
<dbReference type="GO" id="GO:0034080">
    <property type="term" value="P:CENP-A containing chromatin assembly"/>
    <property type="evidence" value="ECO:0007669"/>
    <property type="project" value="TreeGrafter"/>
</dbReference>
<feature type="compositionally biased region" description="Basic and acidic residues" evidence="3">
    <location>
        <begin position="484"/>
        <end position="499"/>
    </location>
</feature>
<feature type="region of interest" description="Disordered" evidence="3">
    <location>
        <begin position="435"/>
        <end position="499"/>
    </location>
</feature>
<evidence type="ECO:0000256" key="3">
    <source>
        <dbReference type="SAM" id="MobiDB-lite"/>
    </source>
</evidence>
<keyword evidence="6" id="KW-1185">Reference proteome</keyword>
<evidence type="ECO:0000313" key="5">
    <source>
        <dbReference type="EMBL" id="KXZ44884.1"/>
    </source>
</evidence>
<proteinExistence type="predicted"/>
<evidence type="ECO:0000256" key="1">
    <source>
        <dbReference type="ARBA" id="ARBA00022737"/>
    </source>
</evidence>
<dbReference type="GO" id="GO:0005654">
    <property type="term" value="C:nucleoplasm"/>
    <property type="evidence" value="ECO:0007669"/>
    <property type="project" value="TreeGrafter"/>
</dbReference>
<keyword evidence="1" id="KW-0677">Repeat</keyword>
<comment type="caution">
    <text evidence="5">The sequence shown here is derived from an EMBL/GenBank/DDBJ whole genome shotgun (WGS) entry which is preliminary data.</text>
</comment>
<dbReference type="SUPFAM" id="SSF48452">
    <property type="entry name" value="TPR-like"/>
    <property type="match status" value="1"/>
</dbReference>
<feature type="region of interest" description="Disordered" evidence="3">
    <location>
        <begin position="86"/>
        <end position="202"/>
    </location>
</feature>
<accession>A0A150G4Y6</accession>